<proteinExistence type="predicted"/>
<accession>B7BEZ1</accession>
<dbReference type="STRING" id="537006.PRABACTJOHN_03620"/>
<reference evidence="1 2" key="2">
    <citation type="submission" date="2008-10" db="EMBL/GenBank/DDBJ databases">
        <authorList>
            <person name="Fulton L."/>
            <person name="Clifton S."/>
            <person name="Fulton B."/>
            <person name="Xu J."/>
            <person name="Minx P."/>
            <person name="Pepin K.H."/>
            <person name="Johnson M."/>
            <person name="Bhonagiri V."/>
            <person name="Nash W.E."/>
            <person name="Mardis E.R."/>
            <person name="Wilson R.K."/>
        </authorList>
    </citation>
    <scope>NUCLEOTIDE SEQUENCE [LARGE SCALE GENOMIC DNA]</scope>
    <source>
        <strain evidence="1 2">DSM 18315</strain>
    </source>
</reference>
<dbReference type="HOGENOM" id="CLU_2586528_0_0_10"/>
<protein>
    <submittedName>
        <fullName evidence="1">Uncharacterized protein</fullName>
    </submittedName>
</protein>
<comment type="caution">
    <text evidence="1">The sequence shown here is derived from an EMBL/GenBank/DDBJ whole genome shotgun (WGS) entry which is preliminary data.</text>
</comment>
<organism evidence="1 2">
    <name type="scientific">Parabacteroides johnsonii DSM 18315</name>
    <dbReference type="NCBI Taxonomy" id="537006"/>
    <lineage>
        <taxon>Bacteria</taxon>
        <taxon>Pseudomonadati</taxon>
        <taxon>Bacteroidota</taxon>
        <taxon>Bacteroidia</taxon>
        <taxon>Bacteroidales</taxon>
        <taxon>Tannerellaceae</taxon>
        <taxon>Parabacteroides</taxon>
    </lineage>
</organism>
<dbReference type="Proteomes" id="UP000005510">
    <property type="component" value="Unassembled WGS sequence"/>
</dbReference>
<reference evidence="1 2" key="1">
    <citation type="submission" date="2008-10" db="EMBL/GenBank/DDBJ databases">
        <title>Draft genome sequence of Parabacteroides johnsonii (DSM 18315).</title>
        <authorList>
            <person name="Sudarsanam P."/>
            <person name="Ley R."/>
            <person name="Guruge J."/>
            <person name="Turnbaugh P.J."/>
            <person name="Mahowald M."/>
            <person name="Liep D."/>
            <person name="Gordon J."/>
        </authorList>
    </citation>
    <scope>NUCLEOTIDE SEQUENCE [LARGE SCALE GENOMIC DNA]</scope>
    <source>
        <strain evidence="1 2">DSM 18315</strain>
    </source>
</reference>
<gene>
    <name evidence="1" type="ORF">PRABACTJOHN_03620</name>
</gene>
<dbReference type="AlphaFoldDB" id="B7BEZ1"/>
<dbReference type="EMBL" id="ABYH01000377">
    <property type="protein sequence ID" value="EEC95002.1"/>
    <property type="molecule type" value="Genomic_DNA"/>
</dbReference>
<evidence type="ECO:0000313" key="2">
    <source>
        <dbReference type="Proteomes" id="UP000005510"/>
    </source>
</evidence>
<name>B7BEZ1_9BACT</name>
<evidence type="ECO:0000313" key="1">
    <source>
        <dbReference type="EMBL" id="EEC95002.1"/>
    </source>
</evidence>
<sequence length="80" mass="9955">MGDCKEIPEDRQIAVFWDFLYEYKYAGRVSIKFERRSLRKIRWWNPKNHRRRSEYGDSNRGIYLKILYICNIRQIFGYEV</sequence>